<reference evidence="1" key="1">
    <citation type="journal article" date="2020" name="Stud. Mycol.">
        <title>101 Dothideomycetes genomes: a test case for predicting lifestyles and emergence of pathogens.</title>
        <authorList>
            <person name="Haridas S."/>
            <person name="Albert R."/>
            <person name="Binder M."/>
            <person name="Bloem J."/>
            <person name="Labutti K."/>
            <person name="Salamov A."/>
            <person name="Andreopoulos B."/>
            <person name="Baker S."/>
            <person name="Barry K."/>
            <person name="Bills G."/>
            <person name="Bluhm B."/>
            <person name="Cannon C."/>
            <person name="Castanera R."/>
            <person name="Culley D."/>
            <person name="Daum C."/>
            <person name="Ezra D."/>
            <person name="Gonzalez J."/>
            <person name="Henrissat B."/>
            <person name="Kuo A."/>
            <person name="Liang C."/>
            <person name="Lipzen A."/>
            <person name="Lutzoni F."/>
            <person name="Magnuson J."/>
            <person name="Mondo S."/>
            <person name="Nolan M."/>
            <person name="Ohm R."/>
            <person name="Pangilinan J."/>
            <person name="Park H.-J."/>
            <person name="Ramirez L."/>
            <person name="Alfaro M."/>
            <person name="Sun H."/>
            <person name="Tritt A."/>
            <person name="Yoshinaga Y."/>
            <person name="Zwiers L.-H."/>
            <person name="Turgeon B."/>
            <person name="Goodwin S."/>
            <person name="Spatafora J."/>
            <person name="Crous P."/>
            <person name="Grigoriev I."/>
        </authorList>
    </citation>
    <scope>NUCLEOTIDE SEQUENCE</scope>
    <source>
        <strain evidence="1">HMLAC05119</strain>
    </source>
</reference>
<dbReference type="EMBL" id="ML979136">
    <property type="protein sequence ID" value="KAF1915455.1"/>
    <property type="molecule type" value="Genomic_DNA"/>
</dbReference>
<protein>
    <submittedName>
        <fullName evidence="1">Uncharacterized protein</fullName>
    </submittedName>
</protein>
<accession>A0A6A5QIN1</accession>
<sequence length="284" mass="30864">MRWARRRRADREAASGFALLRSTCTPCRFGRVRVHVPRPPTLFAQVDCVSHRLALRPSVLRRNHGAPFPSPREAGLSATLRWAGLPTAAANALLRERWAGFASQLAMLDRLDVAGRPVPACVRISSWPLRTSTPLVHHSDSPPLLCPPLLCPPLLSSSVRMLCVPGAAAGGGRGVSACCGHWPGTSSVRCFPTPSCQAHQLAGMVRYERWSRRREQLLSAAIVPWARSPSGQHGAGRWPRTSPSTAAHVQAPLAWFPSRGHRYATVPSTSASQMWKSPSSHQGP</sequence>
<organism evidence="1 2">
    <name type="scientific">Ampelomyces quisqualis</name>
    <name type="common">Powdery mildew agent</name>
    <dbReference type="NCBI Taxonomy" id="50730"/>
    <lineage>
        <taxon>Eukaryota</taxon>
        <taxon>Fungi</taxon>
        <taxon>Dikarya</taxon>
        <taxon>Ascomycota</taxon>
        <taxon>Pezizomycotina</taxon>
        <taxon>Dothideomycetes</taxon>
        <taxon>Pleosporomycetidae</taxon>
        <taxon>Pleosporales</taxon>
        <taxon>Pleosporineae</taxon>
        <taxon>Phaeosphaeriaceae</taxon>
        <taxon>Ampelomyces</taxon>
    </lineage>
</organism>
<evidence type="ECO:0000313" key="1">
    <source>
        <dbReference type="EMBL" id="KAF1915455.1"/>
    </source>
</evidence>
<dbReference type="AlphaFoldDB" id="A0A6A5QIN1"/>
<keyword evidence="2" id="KW-1185">Reference proteome</keyword>
<name>A0A6A5QIN1_AMPQU</name>
<dbReference type="Proteomes" id="UP000800096">
    <property type="component" value="Unassembled WGS sequence"/>
</dbReference>
<proteinExistence type="predicted"/>
<gene>
    <name evidence="1" type="ORF">BDU57DRAFT_577156</name>
</gene>
<evidence type="ECO:0000313" key="2">
    <source>
        <dbReference type="Proteomes" id="UP000800096"/>
    </source>
</evidence>